<keyword evidence="10" id="KW-1185">Reference proteome</keyword>
<comment type="caution">
    <text evidence="9">The sequence shown here is derived from an EMBL/GenBank/DDBJ whole genome shotgun (WGS) entry which is preliminary data.</text>
</comment>
<sequence length="284" mass="31192">MVMNAVAAPRAIAYVSGAENNDEGSTYSRLRPSQASRKRSPTKERTEQVSMSLTRSLLAALVAVPLALMAMTLPVQAADDNEARNEALDDYEPDLGAGEVMFRQCALCHGQRGQGILGGKYPRLAGLPEYYLVNALRDYQTGARGYDAMLVVGGLKTANDQDLMDLAGYISDIDIELDVPGPEEGSARSGRKLYKYDCKSCHGRKAEGKSRKDSPPLRGQYYEYLERQIALFKSGERIHADDPEDETFAAYEEDELLDILAFVASLDDDLGGDDDDNEDNDNDD</sequence>
<dbReference type="InterPro" id="IPR050597">
    <property type="entry name" value="Cytochrome_c_Oxidase_Subunit"/>
</dbReference>
<evidence type="ECO:0000256" key="7">
    <source>
        <dbReference type="SAM" id="MobiDB-lite"/>
    </source>
</evidence>
<keyword evidence="2 6" id="KW-0349">Heme</keyword>
<evidence type="ECO:0000256" key="2">
    <source>
        <dbReference type="ARBA" id="ARBA00022617"/>
    </source>
</evidence>
<evidence type="ECO:0000256" key="1">
    <source>
        <dbReference type="ARBA" id="ARBA00022448"/>
    </source>
</evidence>
<dbReference type="AlphaFoldDB" id="A0A9X1B521"/>
<keyword evidence="3 6" id="KW-0479">Metal-binding</keyword>
<evidence type="ECO:0000256" key="4">
    <source>
        <dbReference type="ARBA" id="ARBA00022982"/>
    </source>
</evidence>
<organism evidence="9 10">
    <name type="scientific">Lamprobacter modestohalophilus</name>
    <dbReference type="NCBI Taxonomy" id="1064514"/>
    <lineage>
        <taxon>Bacteria</taxon>
        <taxon>Pseudomonadati</taxon>
        <taxon>Pseudomonadota</taxon>
        <taxon>Gammaproteobacteria</taxon>
        <taxon>Chromatiales</taxon>
        <taxon>Chromatiaceae</taxon>
        <taxon>Lamprobacter</taxon>
    </lineage>
</organism>
<dbReference type="EMBL" id="NRRY01000031">
    <property type="protein sequence ID" value="MBK1620085.1"/>
    <property type="molecule type" value="Genomic_DNA"/>
</dbReference>
<evidence type="ECO:0000313" key="10">
    <source>
        <dbReference type="Proteomes" id="UP001138768"/>
    </source>
</evidence>
<feature type="region of interest" description="Disordered" evidence="7">
    <location>
        <begin position="20"/>
        <end position="49"/>
    </location>
</feature>
<dbReference type="PANTHER" id="PTHR33751:SF9">
    <property type="entry name" value="CYTOCHROME C4"/>
    <property type="match status" value="1"/>
</dbReference>
<feature type="domain" description="Cytochrome c" evidence="8">
    <location>
        <begin position="185"/>
        <end position="267"/>
    </location>
</feature>
<dbReference type="InterPro" id="IPR009056">
    <property type="entry name" value="Cyt_c-like_dom"/>
</dbReference>
<dbReference type="GO" id="GO:0046872">
    <property type="term" value="F:metal ion binding"/>
    <property type="evidence" value="ECO:0007669"/>
    <property type="project" value="UniProtKB-KW"/>
</dbReference>
<evidence type="ECO:0000256" key="6">
    <source>
        <dbReference type="PROSITE-ProRule" id="PRU00433"/>
    </source>
</evidence>
<feature type="compositionally biased region" description="Polar residues" evidence="7">
    <location>
        <begin position="23"/>
        <end position="35"/>
    </location>
</feature>
<evidence type="ECO:0000256" key="3">
    <source>
        <dbReference type="ARBA" id="ARBA00022723"/>
    </source>
</evidence>
<dbReference type="SUPFAM" id="SSF46626">
    <property type="entry name" value="Cytochrome c"/>
    <property type="match status" value="2"/>
</dbReference>
<dbReference type="InterPro" id="IPR036909">
    <property type="entry name" value="Cyt_c-like_dom_sf"/>
</dbReference>
<keyword evidence="1" id="KW-0813">Transport</keyword>
<dbReference type="PROSITE" id="PS51007">
    <property type="entry name" value="CYTC"/>
    <property type="match status" value="2"/>
</dbReference>
<dbReference type="GO" id="GO:0020037">
    <property type="term" value="F:heme binding"/>
    <property type="evidence" value="ECO:0007669"/>
    <property type="project" value="InterPro"/>
</dbReference>
<keyword evidence="4" id="KW-0249">Electron transport</keyword>
<reference evidence="9 10" key="1">
    <citation type="journal article" date="2020" name="Microorganisms">
        <title>Osmotic Adaptation and Compatible Solute Biosynthesis of Phototrophic Bacteria as Revealed from Genome Analyses.</title>
        <authorList>
            <person name="Imhoff J.F."/>
            <person name="Rahn T."/>
            <person name="Kunzel S."/>
            <person name="Keller A."/>
            <person name="Neulinger S.C."/>
        </authorList>
    </citation>
    <scope>NUCLEOTIDE SEQUENCE [LARGE SCALE GENOMIC DNA]</scope>
    <source>
        <strain evidence="9 10">DSM 25653</strain>
    </source>
</reference>
<dbReference type="PANTHER" id="PTHR33751">
    <property type="entry name" value="CBB3-TYPE CYTOCHROME C OXIDASE SUBUNIT FIXP"/>
    <property type="match status" value="1"/>
</dbReference>
<gene>
    <name evidence="9" type="ORF">CKO42_16885</name>
</gene>
<keyword evidence="5 6" id="KW-0408">Iron</keyword>
<dbReference type="Gene3D" id="1.10.760.10">
    <property type="entry name" value="Cytochrome c-like domain"/>
    <property type="match status" value="2"/>
</dbReference>
<dbReference type="GO" id="GO:0009055">
    <property type="term" value="F:electron transfer activity"/>
    <property type="evidence" value="ECO:0007669"/>
    <property type="project" value="InterPro"/>
</dbReference>
<feature type="domain" description="Cytochrome c" evidence="8">
    <location>
        <begin position="93"/>
        <end position="174"/>
    </location>
</feature>
<proteinExistence type="predicted"/>
<accession>A0A9X1B521</accession>
<protein>
    <recommendedName>
        <fullName evidence="8">Cytochrome c domain-containing protein</fullName>
    </recommendedName>
</protein>
<name>A0A9X1B521_9GAMM</name>
<dbReference type="Proteomes" id="UP001138768">
    <property type="component" value="Unassembled WGS sequence"/>
</dbReference>
<evidence type="ECO:0000259" key="8">
    <source>
        <dbReference type="PROSITE" id="PS51007"/>
    </source>
</evidence>
<dbReference type="Pfam" id="PF00034">
    <property type="entry name" value="Cytochrom_C"/>
    <property type="match status" value="2"/>
</dbReference>
<evidence type="ECO:0000256" key="5">
    <source>
        <dbReference type="ARBA" id="ARBA00023004"/>
    </source>
</evidence>
<evidence type="ECO:0000313" key="9">
    <source>
        <dbReference type="EMBL" id="MBK1620085.1"/>
    </source>
</evidence>